<organism evidence="8 9">
    <name type="scientific">Echria macrotheca</name>
    <dbReference type="NCBI Taxonomy" id="438768"/>
    <lineage>
        <taxon>Eukaryota</taxon>
        <taxon>Fungi</taxon>
        <taxon>Dikarya</taxon>
        <taxon>Ascomycota</taxon>
        <taxon>Pezizomycotina</taxon>
        <taxon>Sordariomycetes</taxon>
        <taxon>Sordariomycetidae</taxon>
        <taxon>Sordariales</taxon>
        <taxon>Schizotheciaceae</taxon>
        <taxon>Echria</taxon>
    </lineage>
</organism>
<dbReference type="InterPro" id="IPR036249">
    <property type="entry name" value="Thioredoxin-like_sf"/>
</dbReference>
<dbReference type="Pfam" id="PF08534">
    <property type="entry name" value="Redoxin"/>
    <property type="match status" value="1"/>
</dbReference>
<dbReference type="GO" id="GO:0008379">
    <property type="term" value="F:thioredoxin peroxidase activity"/>
    <property type="evidence" value="ECO:0007669"/>
    <property type="project" value="TreeGrafter"/>
</dbReference>
<keyword evidence="2" id="KW-0575">Peroxidase</keyword>
<keyword evidence="3" id="KW-0049">Antioxidant</keyword>
<dbReference type="Proteomes" id="UP001239445">
    <property type="component" value="Unassembled WGS sequence"/>
</dbReference>
<keyword evidence="9" id="KW-1185">Reference proteome</keyword>
<dbReference type="GO" id="GO:0034599">
    <property type="term" value="P:cellular response to oxidative stress"/>
    <property type="evidence" value="ECO:0007669"/>
    <property type="project" value="TreeGrafter"/>
</dbReference>
<dbReference type="PANTHER" id="PTHR42801">
    <property type="entry name" value="THIOREDOXIN-DEPENDENT PEROXIDE REDUCTASE"/>
    <property type="match status" value="1"/>
</dbReference>
<evidence type="ECO:0000259" key="7">
    <source>
        <dbReference type="Pfam" id="PF08534"/>
    </source>
</evidence>
<keyword evidence="4" id="KW-0560">Oxidoreductase</keyword>
<dbReference type="Gene3D" id="3.40.30.10">
    <property type="entry name" value="Glutaredoxin"/>
    <property type="match status" value="1"/>
</dbReference>
<evidence type="ECO:0000256" key="5">
    <source>
        <dbReference type="ARBA" id="ARBA00023157"/>
    </source>
</evidence>
<proteinExistence type="inferred from homology"/>
<reference evidence="8" key="1">
    <citation type="submission" date="2023-06" db="EMBL/GenBank/DDBJ databases">
        <title>Genome-scale phylogeny and comparative genomics of the fungal order Sordariales.</title>
        <authorList>
            <consortium name="Lawrence Berkeley National Laboratory"/>
            <person name="Hensen N."/>
            <person name="Bonometti L."/>
            <person name="Westerberg I."/>
            <person name="Brannstrom I.O."/>
            <person name="Guillou S."/>
            <person name="Cros-Aarteil S."/>
            <person name="Calhoun S."/>
            <person name="Haridas S."/>
            <person name="Kuo A."/>
            <person name="Mondo S."/>
            <person name="Pangilinan J."/>
            <person name="Riley R."/>
            <person name="Labutti K."/>
            <person name="Andreopoulos B."/>
            <person name="Lipzen A."/>
            <person name="Chen C."/>
            <person name="Yanf M."/>
            <person name="Daum C."/>
            <person name="Ng V."/>
            <person name="Clum A."/>
            <person name="Steindorff A."/>
            <person name="Ohm R."/>
            <person name="Martin F."/>
            <person name="Silar P."/>
            <person name="Natvig D."/>
            <person name="Lalanne C."/>
            <person name="Gautier V."/>
            <person name="Ament-Velasquez S.L."/>
            <person name="Kruys A."/>
            <person name="Hutchinson M.I."/>
            <person name="Powell A.J."/>
            <person name="Barry K."/>
            <person name="Miller A.N."/>
            <person name="Grigoriev I.V."/>
            <person name="Debuchy R."/>
            <person name="Gladieux P."/>
            <person name="Thoren M.H."/>
            <person name="Johannesson H."/>
        </authorList>
    </citation>
    <scope>NUCLEOTIDE SEQUENCE</scope>
    <source>
        <strain evidence="8">PSN4</strain>
    </source>
</reference>
<comment type="similarity">
    <text evidence="1">Belongs to the peroxiredoxin family. Prx5 subfamily.</text>
</comment>
<dbReference type="GO" id="GO:0045454">
    <property type="term" value="P:cell redox homeostasis"/>
    <property type="evidence" value="ECO:0007669"/>
    <property type="project" value="TreeGrafter"/>
</dbReference>
<evidence type="ECO:0000256" key="4">
    <source>
        <dbReference type="ARBA" id="ARBA00023002"/>
    </source>
</evidence>
<feature type="domain" description="Redoxin" evidence="7">
    <location>
        <begin position="26"/>
        <end position="182"/>
    </location>
</feature>
<dbReference type="GO" id="GO:0005737">
    <property type="term" value="C:cytoplasm"/>
    <property type="evidence" value="ECO:0007669"/>
    <property type="project" value="TreeGrafter"/>
</dbReference>
<dbReference type="SUPFAM" id="SSF52833">
    <property type="entry name" value="Thioredoxin-like"/>
    <property type="match status" value="1"/>
</dbReference>
<sequence length="193" mass="21346">MAPDHCQLSNTLPRPADDGLASHLTGASIPADLTLISTNDNNIPIKLSELPGLTILFCYPRTASPGETAPDEWTNTPGARGCTAEAGSYRDNFAVLRELGVDQLFGVSVQDTAYQREVKRRLGLPFDLLSDEKLEFVTAMGMPTFEWEGRTLMKRITLALRDGGRVERVWYPVFPPHENADEVVEWLKGNMKG</sequence>
<name>A0AAJ0BK65_9PEZI</name>
<dbReference type="InterPro" id="IPR013740">
    <property type="entry name" value="Redoxin"/>
</dbReference>
<evidence type="ECO:0000256" key="3">
    <source>
        <dbReference type="ARBA" id="ARBA00022862"/>
    </source>
</evidence>
<keyword evidence="6" id="KW-0676">Redox-active center</keyword>
<dbReference type="EMBL" id="MU839828">
    <property type="protein sequence ID" value="KAK1759788.1"/>
    <property type="molecule type" value="Genomic_DNA"/>
</dbReference>
<dbReference type="InterPro" id="IPR050924">
    <property type="entry name" value="Peroxiredoxin_BCP/PrxQ"/>
</dbReference>
<evidence type="ECO:0000313" key="8">
    <source>
        <dbReference type="EMBL" id="KAK1759788.1"/>
    </source>
</evidence>
<keyword evidence="5" id="KW-1015">Disulfide bond</keyword>
<dbReference type="PANTHER" id="PTHR42801:SF21">
    <property type="entry name" value="BCPB PROTEIN"/>
    <property type="match status" value="1"/>
</dbReference>
<gene>
    <name evidence="8" type="ORF">QBC47DRAFT_373086</name>
</gene>
<accession>A0AAJ0BK65</accession>
<evidence type="ECO:0000256" key="1">
    <source>
        <dbReference type="ARBA" id="ARBA00010505"/>
    </source>
</evidence>
<dbReference type="CDD" id="cd03017">
    <property type="entry name" value="PRX_BCP"/>
    <property type="match status" value="1"/>
</dbReference>
<dbReference type="AlphaFoldDB" id="A0AAJ0BK65"/>
<protein>
    <submittedName>
        <fullName evidence="8">BcpB protein</fullName>
    </submittedName>
</protein>
<evidence type="ECO:0000256" key="2">
    <source>
        <dbReference type="ARBA" id="ARBA00022559"/>
    </source>
</evidence>
<evidence type="ECO:0000313" key="9">
    <source>
        <dbReference type="Proteomes" id="UP001239445"/>
    </source>
</evidence>
<comment type="caution">
    <text evidence="8">The sequence shown here is derived from an EMBL/GenBank/DDBJ whole genome shotgun (WGS) entry which is preliminary data.</text>
</comment>
<evidence type="ECO:0000256" key="6">
    <source>
        <dbReference type="ARBA" id="ARBA00023284"/>
    </source>
</evidence>